<keyword evidence="3" id="KW-1185">Reference proteome</keyword>
<comment type="caution">
    <text evidence="2">The sequence shown here is derived from an EMBL/GenBank/DDBJ whole genome shotgun (WGS) entry which is preliminary data.</text>
</comment>
<organism evidence="2 3">
    <name type="scientific">Paenibacillus foliorum</name>
    <dbReference type="NCBI Taxonomy" id="2654974"/>
    <lineage>
        <taxon>Bacteria</taxon>
        <taxon>Bacillati</taxon>
        <taxon>Bacillota</taxon>
        <taxon>Bacilli</taxon>
        <taxon>Bacillales</taxon>
        <taxon>Paenibacillaceae</taxon>
        <taxon>Paenibacillus</taxon>
    </lineage>
</organism>
<evidence type="ECO:0000313" key="3">
    <source>
        <dbReference type="Proteomes" id="UP000641588"/>
    </source>
</evidence>
<evidence type="ECO:0000313" key="2">
    <source>
        <dbReference type="EMBL" id="NOU94619.1"/>
    </source>
</evidence>
<keyword evidence="1" id="KW-0732">Signal</keyword>
<sequence>MNTHYRIHHSMIALSFVLLLSFVVSLTSAVPSAHAFGPRKPEPPSLPPVISLLESTPLYPEPDESLEPWATLTPQDVETVEGESNWYQYSGENRQEKKWIKIKTTWLGDLWIHLEYDRIGTIKPIDTYIALIWPASLYNQPVPSALTDVILDPQTVHANAVFESPVAYLSHSYRIETSWLGDQWLVQPNRILLDMEIINQEMDLPTETLYMDEYDTANRMQRPSDAIFIPAQKVFAMEKTNAGVYHVRAENGNTFWIHPAYAQPVGAKSINETIELHTDTMQYLFPTMPFPSFGAISPQKVNAFEQWDDPENHRWYRIHSWGGDLWIMN</sequence>
<dbReference type="RefSeq" id="WP_171652835.1">
    <property type="nucleotide sequence ID" value="NZ_WHOD01000059.1"/>
</dbReference>
<reference evidence="2" key="1">
    <citation type="submission" date="2019-10" db="EMBL/GenBank/DDBJ databases">
        <title>Description of Paenibacillus glebae sp. nov.</title>
        <authorList>
            <person name="Carlier A."/>
            <person name="Qi S."/>
        </authorList>
    </citation>
    <scope>NUCLEOTIDE SEQUENCE</scope>
    <source>
        <strain evidence="2">LMG 31456</strain>
    </source>
</reference>
<proteinExistence type="predicted"/>
<gene>
    <name evidence="2" type="ORF">GC093_15520</name>
</gene>
<name>A0A972GUB2_9BACL</name>
<accession>A0A972GUB2</accession>
<evidence type="ECO:0000256" key="1">
    <source>
        <dbReference type="SAM" id="SignalP"/>
    </source>
</evidence>
<feature type="signal peptide" evidence="1">
    <location>
        <begin position="1"/>
        <end position="35"/>
    </location>
</feature>
<dbReference type="EMBL" id="WHOD01000059">
    <property type="protein sequence ID" value="NOU94619.1"/>
    <property type="molecule type" value="Genomic_DNA"/>
</dbReference>
<dbReference type="Proteomes" id="UP000641588">
    <property type="component" value="Unassembled WGS sequence"/>
</dbReference>
<protein>
    <submittedName>
        <fullName evidence="2">Uncharacterized protein</fullName>
    </submittedName>
</protein>
<dbReference type="AlphaFoldDB" id="A0A972GUB2"/>
<feature type="chain" id="PRO_5036984467" evidence="1">
    <location>
        <begin position="36"/>
        <end position="329"/>
    </location>
</feature>